<accession>A0A1C6YX54</accession>
<feature type="signal peptide" evidence="1">
    <location>
        <begin position="1"/>
        <end position="18"/>
    </location>
</feature>
<evidence type="ECO:0000313" key="2">
    <source>
        <dbReference type="EMBL" id="SCM51444.1"/>
    </source>
</evidence>
<dbReference type="OrthoDB" id="6638229at2"/>
<evidence type="ECO:0000313" key="3">
    <source>
        <dbReference type="Proteomes" id="UP000094844"/>
    </source>
</evidence>
<keyword evidence="1" id="KW-0732">Signal</keyword>
<dbReference type="Proteomes" id="UP000094844">
    <property type="component" value="Unassembled WGS sequence"/>
</dbReference>
<gene>
    <name evidence="2" type="ORF">BN1044_00906</name>
</gene>
<dbReference type="AlphaFoldDB" id="A0A1C6YX54"/>
<feature type="chain" id="PRO_5008751704" evidence="1">
    <location>
        <begin position="19"/>
        <end position="156"/>
    </location>
</feature>
<organism evidence="2 3">
    <name type="scientific">Hafnia alvei</name>
    <dbReference type="NCBI Taxonomy" id="569"/>
    <lineage>
        <taxon>Bacteria</taxon>
        <taxon>Pseudomonadati</taxon>
        <taxon>Pseudomonadota</taxon>
        <taxon>Gammaproteobacteria</taxon>
        <taxon>Enterobacterales</taxon>
        <taxon>Hafniaceae</taxon>
        <taxon>Hafnia</taxon>
    </lineage>
</organism>
<dbReference type="RefSeq" id="WP_043494594.1">
    <property type="nucleotide sequence ID" value="NZ_CAUEKE010000001.1"/>
</dbReference>
<reference evidence="2 3" key="1">
    <citation type="submission" date="2016-09" db="EMBL/GenBank/DDBJ databases">
        <authorList>
            <person name="Capua I."/>
            <person name="De Benedictis P."/>
            <person name="Joannis T."/>
            <person name="Lombin L.H."/>
            <person name="Cattoli G."/>
        </authorList>
    </citation>
    <scope>NUCLEOTIDE SEQUENCE [LARGE SCALE GENOMIC DNA]</scope>
    <source>
        <strain evidence="2 3">GB001</strain>
    </source>
</reference>
<evidence type="ECO:0000256" key="1">
    <source>
        <dbReference type="SAM" id="SignalP"/>
    </source>
</evidence>
<name>A0A1C6YX54_HAFAL</name>
<sequence length="156" mass="16970">MKKLLVAAILLIAAPCFANNADAVSAARDAVTKNLESRYKSGECDKWKLMASGGSIAKESAIAKCDNDFNPEYGLDFSSLDVKGYAGKESVCGVVSGRTDLSRIGARFVYEVKTGHVTIKPSKFPMASLRSSGELGKNQIKIENKQYELNYNLYCK</sequence>
<dbReference type="EMBL" id="FMIQ01000011">
    <property type="protein sequence ID" value="SCM51444.1"/>
    <property type="molecule type" value="Genomic_DNA"/>
</dbReference>
<protein>
    <submittedName>
        <fullName evidence="2">Uncharacterized protein</fullName>
    </submittedName>
</protein>
<proteinExistence type="predicted"/>